<proteinExistence type="predicted"/>
<dbReference type="Proteomes" id="UP001190926">
    <property type="component" value="Unassembled WGS sequence"/>
</dbReference>
<evidence type="ECO:0000313" key="8">
    <source>
        <dbReference type="EMBL" id="KAH6755848.1"/>
    </source>
</evidence>
<feature type="coiled-coil region" evidence="5">
    <location>
        <begin position="344"/>
        <end position="371"/>
    </location>
</feature>
<feature type="domain" description="Plus3" evidence="7">
    <location>
        <begin position="175"/>
        <end position="310"/>
    </location>
</feature>
<dbReference type="PROSITE" id="PS51360">
    <property type="entry name" value="PLUS3"/>
    <property type="match status" value="1"/>
</dbReference>
<dbReference type="EMBL" id="SDAM02029576">
    <property type="protein sequence ID" value="KAH6755848.1"/>
    <property type="molecule type" value="Genomic_DNA"/>
</dbReference>
<accession>A0AAD4NXA9</accession>
<evidence type="ECO:0000313" key="9">
    <source>
        <dbReference type="Proteomes" id="UP001190926"/>
    </source>
</evidence>
<dbReference type="Pfam" id="PF03126">
    <property type="entry name" value="Plus-3"/>
    <property type="match status" value="1"/>
</dbReference>
<evidence type="ECO:0000256" key="4">
    <source>
        <dbReference type="ARBA" id="ARBA00023242"/>
    </source>
</evidence>
<evidence type="ECO:0000259" key="7">
    <source>
        <dbReference type="PROSITE" id="PS51360"/>
    </source>
</evidence>
<evidence type="ECO:0000256" key="3">
    <source>
        <dbReference type="ARBA" id="ARBA00023163"/>
    </source>
</evidence>
<keyword evidence="4" id="KW-0539">Nucleus</keyword>
<comment type="subcellular location">
    <subcellularLocation>
        <location evidence="1">Nucleus</location>
    </subcellularLocation>
</comment>
<evidence type="ECO:0000256" key="1">
    <source>
        <dbReference type="ARBA" id="ARBA00004123"/>
    </source>
</evidence>
<sequence>MVNLHKLLLAAAKRLATTEEGVHLSPPNHTCRRRRVSFDDDVKDNDRSESSKKTSTSHWQCDDSRSRRGCIEDSDDEIVGDVMLEAFATEEEFGPSKVHVRASCTKAERAGALAELVKRRTDASRRGSSCQCSSVNKIDAPPSNVGNSNLTSCNEEESSWEEMSSSDEDNETPEPPTLQEVMGITVPRSKLVQWYMEPFFNELIIGCFVRILIGKGEEEVPVYRLCQVLNVDATNPDRQYEFESKTTCKYLNLVWGNGSPATWQMAVVSNSPPRKLEFDQWLREVKLTEGRIPTKQELLEKRQALEKVNSFIYSAAATVKQVVEEKRPARWKPASIAAEKAHLRRELELARDDDELELKRIRARMHELETIRDSSRGSRKKARMVEELSKKNLLVNLINSSSKTVRAKSSL</sequence>
<evidence type="ECO:0000256" key="6">
    <source>
        <dbReference type="SAM" id="MobiDB-lite"/>
    </source>
</evidence>
<name>A0AAD4NXA9_PERFH</name>
<dbReference type="InterPro" id="IPR004343">
    <property type="entry name" value="Plus-3_dom"/>
</dbReference>
<dbReference type="GO" id="GO:1990269">
    <property type="term" value="F:RNA polymerase II C-terminal domain phosphoserine binding"/>
    <property type="evidence" value="ECO:0007669"/>
    <property type="project" value="TreeGrafter"/>
</dbReference>
<keyword evidence="9" id="KW-1185">Reference proteome</keyword>
<keyword evidence="5" id="KW-0175">Coiled coil</keyword>
<dbReference type="GO" id="GO:0003677">
    <property type="term" value="F:DNA binding"/>
    <property type="evidence" value="ECO:0007669"/>
    <property type="project" value="InterPro"/>
</dbReference>
<dbReference type="Gene3D" id="3.90.70.200">
    <property type="entry name" value="Plus-3 domain"/>
    <property type="match status" value="1"/>
</dbReference>
<organism evidence="8 9">
    <name type="scientific">Perilla frutescens var. hirtella</name>
    <name type="common">Perilla citriodora</name>
    <name type="synonym">Perilla setoyensis</name>
    <dbReference type="NCBI Taxonomy" id="608512"/>
    <lineage>
        <taxon>Eukaryota</taxon>
        <taxon>Viridiplantae</taxon>
        <taxon>Streptophyta</taxon>
        <taxon>Embryophyta</taxon>
        <taxon>Tracheophyta</taxon>
        <taxon>Spermatophyta</taxon>
        <taxon>Magnoliopsida</taxon>
        <taxon>eudicotyledons</taxon>
        <taxon>Gunneridae</taxon>
        <taxon>Pentapetalae</taxon>
        <taxon>asterids</taxon>
        <taxon>lamiids</taxon>
        <taxon>Lamiales</taxon>
        <taxon>Lamiaceae</taxon>
        <taxon>Nepetoideae</taxon>
        <taxon>Elsholtzieae</taxon>
        <taxon>Perilla</taxon>
    </lineage>
</organism>
<feature type="compositionally biased region" description="Acidic residues" evidence="6">
    <location>
        <begin position="154"/>
        <end position="172"/>
    </location>
</feature>
<evidence type="ECO:0000256" key="5">
    <source>
        <dbReference type="SAM" id="Coils"/>
    </source>
</evidence>
<dbReference type="SUPFAM" id="SSF159042">
    <property type="entry name" value="Plus3-like"/>
    <property type="match status" value="1"/>
</dbReference>
<feature type="compositionally biased region" description="Basic and acidic residues" evidence="6">
    <location>
        <begin position="36"/>
        <end position="52"/>
    </location>
</feature>
<dbReference type="FunFam" id="3.90.70.200:FF:000003">
    <property type="entry name" value="RNA polymerase-associated protein RTF1"/>
    <property type="match status" value="1"/>
</dbReference>
<comment type="caution">
    <text evidence="8">The sequence shown here is derived from an EMBL/GenBank/DDBJ whole genome shotgun (WGS) entry which is preliminary data.</text>
</comment>
<keyword evidence="2" id="KW-0805">Transcription regulation</keyword>
<feature type="region of interest" description="Disordered" evidence="6">
    <location>
        <begin position="141"/>
        <end position="180"/>
    </location>
</feature>
<dbReference type="PANTHER" id="PTHR13115">
    <property type="entry name" value="RNA POLYMERASE-ASSOCIATED PROTEIN RTF1 HOMOLOG"/>
    <property type="match status" value="1"/>
</dbReference>
<dbReference type="GO" id="GO:0016593">
    <property type="term" value="C:Cdc73/Paf1 complex"/>
    <property type="evidence" value="ECO:0007669"/>
    <property type="project" value="TreeGrafter"/>
</dbReference>
<dbReference type="AlphaFoldDB" id="A0AAD4NXA9"/>
<protein>
    <recommendedName>
        <fullName evidence="7">Plus3 domain-containing protein</fullName>
    </recommendedName>
</protein>
<keyword evidence="3" id="KW-0804">Transcription</keyword>
<evidence type="ECO:0000256" key="2">
    <source>
        <dbReference type="ARBA" id="ARBA00023015"/>
    </source>
</evidence>
<feature type="region of interest" description="Disordered" evidence="6">
    <location>
        <begin position="19"/>
        <end position="60"/>
    </location>
</feature>
<dbReference type="PANTHER" id="PTHR13115:SF8">
    <property type="entry name" value="RNA POLYMERASE-ASSOCIATED PROTEIN RTF1 HOMOLOG"/>
    <property type="match status" value="1"/>
</dbReference>
<dbReference type="InterPro" id="IPR036128">
    <property type="entry name" value="Plus3-like_sf"/>
</dbReference>
<gene>
    <name evidence="8" type="ORF">C2S53_007331</name>
</gene>
<reference evidence="8 9" key="1">
    <citation type="journal article" date="2021" name="Nat. Commun.">
        <title>Incipient diploidization of the medicinal plant Perilla within 10,000 years.</title>
        <authorList>
            <person name="Zhang Y."/>
            <person name="Shen Q."/>
            <person name="Leng L."/>
            <person name="Zhang D."/>
            <person name="Chen S."/>
            <person name="Shi Y."/>
            <person name="Ning Z."/>
            <person name="Chen S."/>
        </authorList>
    </citation>
    <scope>NUCLEOTIDE SEQUENCE [LARGE SCALE GENOMIC DNA]</scope>
    <source>
        <strain evidence="9">cv. PC099</strain>
    </source>
</reference>
<dbReference type="SMART" id="SM00719">
    <property type="entry name" value="Plus3"/>
    <property type="match status" value="1"/>
</dbReference>